<evidence type="ECO:0000313" key="5">
    <source>
        <dbReference type="EMBL" id="KAK8406171.1"/>
    </source>
</evidence>
<keyword evidence="1" id="KW-0677">Repeat</keyword>
<comment type="caution">
    <text evidence="5">The sequence shown here is derived from an EMBL/GenBank/DDBJ whole genome shotgun (WGS) entry which is preliminary data.</text>
</comment>
<dbReference type="GO" id="GO:0000976">
    <property type="term" value="F:transcription cis-regulatory region binding"/>
    <property type="evidence" value="ECO:0007669"/>
    <property type="project" value="TreeGrafter"/>
</dbReference>
<dbReference type="Gene3D" id="3.30.460.90">
    <property type="match status" value="1"/>
</dbReference>
<dbReference type="Pfam" id="PF00023">
    <property type="entry name" value="Ank"/>
    <property type="match status" value="1"/>
</dbReference>
<dbReference type="AlphaFoldDB" id="A0AAW0V1W0"/>
<reference evidence="5 6" key="1">
    <citation type="submission" date="2023-03" db="EMBL/GenBank/DDBJ databases">
        <title>High-quality genome of Scylla paramamosain provides insights in environmental adaptation.</title>
        <authorList>
            <person name="Zhang L."/>
        </authorList>
    </citation>
    <scope>NUCLEOTIDE SEQUENCE [LARGE SCALE GENOMIC DNA]</scope>
    <source>
        <strain evidence="5">LZ_2023a</strain>
        <tissue evidence="5">Muscle</tissue>
    </source>
</reference>
<dbReference type="GO" id="GO:0045944">
    <property type="term" value="P:positive regulation of transcription by RNA polymerase II"/>
    <property type="evidence" value="ECO:0007669"/>
    <property type="project" value="TreeGrafter"/>
</dbReference>
<dbReference type="PROSITE" id="PS50088">
    <property type="entry name" value="ANK_REPEAT"/>
    <property type="match status" value="4"/>
</dbReference>
<dbReference type="InterPro" id="IPR036770">
    <property type="entry name" value="Ankyrin_rpt-contain_sf"/>
</dbReference>
<feature type="repeat" description="ANK" evidence="3">
    <location>
        <begin position="150"/>
        <end position="182"/>
    </location>
</feature>
<accession>A0AAW0V1W0</accession>
<gene>
    <name evidence="5" type="ORF">O3P69_007122</name>
</gene>
<keyword evidence="2 3" id="KW-0040">ANK repeat</keyword>
<keyword evidence="4" id="KW-0175">Coiled coil</keyword>
<feature type="non-terminal residue" evidence="5">
    <location>
        <position position="963"/>
    </location>
</feature>
<dbReference type="PROSITE" id="PS50297">
    <property type="entry name" value="ANK_REP_REGION"/>
    <property type="match status" value="4"/>
</dbReference>
<feature type="repeat" description="ANK" evidence="3">
    <location>
        <begin position="183"/>
        <end position="215"/>
    </location>
</feature>
<dbReference type="InterPro" id="IPR002110">
    <property type="entry name" value="Ankyrin_rpt"/>
</dbReference>
<feature type="repeat" description="ANK" evidence="3">
    <location>
        <begin position="684"/>
        <end position="716"/>
    </location>
</feature>
<dbReference type="SUPFAM" id="SSF48403">
    <property type="entry name" value="Ankyrin repeat"/>
    <property type="match status" value="2"/>
</dbReference>
<evidence type="ECO:0000256" key="2">
    <source>
        <dbReference type="ARBA" id="ARBA00023043"/>
    </source>
</evidence>
<dbReference type="Pfam" id="PF12796">
    <property type="entry name" value="Ank_2"/>
    <property type="match status" value="3"/>
</dbReference>
<sequence length="963" mass="105760">MCDIPQDLEPDELLVQAVRSGSRERMEAALSVGANVHFHLPSTAHDLPNGSLLALAAGLGHTHLVPVLLSAGIHVDDGGGFGYTPLQVAVHQGKDSMVETLLKVQPEGPDVNAVAKGGVTSLHLAARKGRMYSAKALIDAGADLNARDNSMRTPLHVSVLGKSTNIMKLLLDAGCNVQAVNDKGFSVLHIAALSGNEKAVQELRMAGVETDRKDSMGLMPEDVADVWGSHGTAWLLRKMPKATRTTTRITTANPSSNIMMRMSYGEYEVEGQKTLKWTKMEGMAYMLEANVPKNRDPHYQDDAGFTPMHWAAQLGRTATVRALSKSCCSYAGAVTYAGDTPAQLAERARHTLLAQELSSMAALKDGRSPIELYWKLLITISVSDDIGEARKLLSSGAPLQATKDLRTDAMVLAITCNRPRIVTLLAAAGAPLTTISGGLSLLQVAWLTPDVTTRVRVLITRIFLNVLKVEQDRVRPQDSLLHSGMDYLLDGLRSDAPVKTAWPFRDKVYSDLTNLLVAAARNNCPLTATFLKLCGGMAFKQNDQGTTPLHAALEANHLGMARVMVRDLGACPYVADSQGNLPLDLLQPEMKKQVEEEIYEQERHKIENYQEKEKDQEDKNTYQDVLEVLETLFAKHVGLSEDTPPEPLLTQTLLVASRRGMHLLTYLVIKVGGLSINTVVDPMQDSTALHQAASHGHSVCVALLLSLGACVLQQDRYGHTAAHLAAMFCHKLTYRLLIKEMDQQNLLSRASKTHRQVAQDFKAYLKLYNKVKVVDPQKSLRFNDTNVAIRELLKEDNFCNKLKKLKKYIVDFSQGEAKEVKEAVVKEVGALVSHVADQNSLYDGRLVLVGSSADNSRLYAPDEFDMNLVVSGIEGVEMRIEELASHEVLLQGHPLRARVRADHSGLQGIAFKNNFYHLMKSCLMTRRTCDSRLSYVPPGLERTQVGVALSFAWQGETYPLLLV</sequence>
<evidence type="ECO:0000256" key="1">
    <source>
        <dbReference type="ARBA" id="ARBA00022737"/>
    </source>
</evidence>
<dbReference type="Proteomes" id="UP001487740">
    <property type="component" value="Unassembled WGS sequence"/>
</dbReference>
<dbReference type="EMBL" id="JARAKH010000002">
    <property type="protein sequence ID" value="KAK8406171.1"/>
    <property type="molecule type" value="Genomic_DNA"/>
</dbReference>
<evidence type="ECO:0000256" key="3">
    <source>
        <dbReference type="PROSITE-ProRule" id="PRU00023"/>
    </source>
</evidence>
<dbReference type="GO" id="GO:0005634">
    <property type="term" value="C:nucleus"/>
    <property type="evidence" value="ECO:0007669"/>
    <property type="project" value="TreeGrafter"/>
</dbReference>
<proteinExistence type="predicted"/>
<dbReference type="InterPro" id="IPR050663">
    <property type="entry name" value="Ankyrin-SOCS_Box"/>
</dbReference>
<dbReference type="PANTHER" id="PTHR24193">
    <property type="entry name" value="ANKYRIN REPEAT PROTEIN"/>
    <property type="match status" value="1"/>
</dbReference>
<dbReference type="PANTHER" id="PTHR24193:SF121">
    <property type="entry name" value="ADA2A-CONTAINING COMPLEX COMPONENT 3, ISOFORM D"/>
    <property type="match status" value="1"/>
</dbReference>
<name>A0AAW0V1W0_SCYPA</name>
<dbReference type="Gene3D" id="1.25.40.20">
    <property type="entry name" value="Ankyrin repeat-containing domain"/>
    <property type="match status" value="4"/>
</dbReference>
<evidence type="ECO:0000313" key="6">
    <source>
        <dbReference type="Proteomes" id="UP001487740"/>
    </source>
</evidence>
<evidence type="ECO:0000256" key="4">
    <source>
        <dbReference type="SAM" id="Coils"/>
    </source>
</evidence>
<dbReference type="SMART" id="SM00248">
    <property type="entry name" value="ANK"/>
    <property type="match status" value="8"/>
</dbReference>
<protein>
    <submittedName>
        <fullName evidence="5">Uncharacterized protein</fullName>
    </submittedName>
</protein>
<keyword evidence="6" id="KW-1185">Reference proteome</keyword>
<organism evidence="5 6">
    <name type="scientific">Scylla paramamosain</name>
    <name type="common">Mud crab</name>
    <dbReference type="NCBI Taxonomy" id="85552"/>
    <lineage>
        <taxon>Eukaryota</taxon>
        <taxon>Metazoa</taxon>
        <taxon>Ecdysozoa</taxon>
        <taxon>Arthropoda</taxon>
        <taxon>Crustacea</taxon>
        <taxon>Multicrustacea</taxon>
        <taxon>Malacostraca</taxon>
        <taxon>Eumalacostraca</taxon>
        <taxon>Eucarida</taxon>
        <taxon>Decapoda</taxon>
        <taxon>Pleocyemata</taxon>
        <taxon>Brachyura</taxon>
        <taxon>Eubrachyura</taxon>
        <taxon>Portunoidea</taxon>
        <taxon>Portunidae</taxon>
        <taxon>Portuninae</taxon>
        <taxon>Scylla</taxon>
    </lineage>
</organism>
<feature type="repeat" description="ANK" evidence="3">
    <location>
        <begin position="117"/>
        <end position="149"/>
    </location>
</feature>
<feature type="coiled-coil region" evidence="4">
    <location>
        <begin position="592"/>
        <end position="619"/>
    </location>
</feature>